<dbReference type="Gene3D" id="3.30.70.270">
    <property type="match status" value="1"/>
</dbReference>
<dbReference type="AlphaFoldDB" id="A0A1H3SG22"/>
<organism evidence="6 7">
    <name type="scientific">Delftia lacustris</name>
    <dbReference type="NCBI Taxonomy" id="558537"/>
    <lineage>
        <taxon>Bacteria</taxon>
        <taxon>Pseudomonadati</taxon>
        <taxon>Pseudomonadota</taxon>
        <taxon>Betaproteobacteria</taxon>
        <taxon>Burkholderiales</taxon>
        <taxon>Comamonadaceae</taxon>
        <taxon>Delftia</taxon>
    </lineage>
</organism>
<reference evidence="6 7" key="1">
    <citation type="submission" date="2016-10" db="EMBL/GenBank/DDBJ databases">
        <authorList>
            <person name="de Groot N.N."/>
        </authorList>
    </citation>
    <scope>NUCLEOTIDE SEQUENCE [LARGE SCALE GENOMIC DNA]</scope>
    <source>
        <strain evidence="6 7">LMG 24775</strain>
    </source>
</reference>
<dbReference type="PANTHER" id="PTHR45138:SF9">
    <property type="entry name" value="DIGUANYLATE CYCLASE DGCM-RELATED"/>
    <property type="match status" value="1"/>
</dbReference>
<dbReference type="InterPro" id="IPR029787">
    <property type="entry name" value="Nucleotide_cyclase"/>
</dbReference>
<keyword evidence="4" id="KW-1133">Transmembrane helix</keyword>
<comment type="catalytic activity">
    <reaction evidence="2">
        <text>2 GTP = 3',3'-c-di-GMP + 2 diphosphate</text>
        <dbReference type="Rhea" id="RHEA:24898"/>
        <dbReference type="ChEBI" id="CHEBI:33019"/>
        <dbReference type="ChEBI" id="CHEBI:37565"/>
        <dbReference type="ChEBI" id="CHEBI:58805"/>
        <dbReference type="EC" id="2.7.7.65"/>
    </reaction>
</comment>
<keyword evidence="4" id="KW-0812">Transmembrane</keyword>
<feature type="transmembrane region" description="Helical" evidence="4">
    <location>
        <begin position="21"/>
        <end position="45"/>
    </location>
</feature>
<evidence type="ECO:0000256" key="2">
    <source>
        <dbReference type="ARBA" id="ARBA00034247"/>
    </source>
</evidence>
<dbReference type="SMART" id="SM00267">
    <property type="entry name" value="GGDEF"/>
    <property type="match status" value="1"/>
</dbReference>
<sequence length="602" mass="66068">MASVDQRGLPGSGRQHLEKKFSARVGLTLFTTSLLVLAVIAYTALDFAQARQNLSDLQHYRSVLDTADLIAAERAPANVVMSEEPFMDSPSTGRLKEVRRRVDARIAQLTAERDLPWGVHTHEVPPQLLASFLAQMAAARAKVDRLAVTPRTSMRQEQFRDAVEGMFKASNSFRDIVTWSANELVQHQSHLSGPGLIGQMLSDLRDQGGRMGSQVIAAVATHEKLPLQSVIACRQTQGRLFQLWQSIRSYPALDETPALAELRQAIEREFFGTGFRLIDDVITEGRQGSNYPGTAASLTDRFVPTMQPIGAYRNSILDAMVARFERARDVALAVLVATTLVGVAIVSILIVILRSIKAHVFRPLLEAHDAVVRLADEHREPLVFGQSQAGEVAHLFRAIEVLQRRLAERASATNQLRVQAETDSLTGLLNRRQLDRLAQAALGLDGKGHATSLVLLDIDRFKTINDTYGHATGDRVLVQLAQVLRTTLRANDTIARFGGEEFAILLPGVPLPRAVKIARKIRLAVRQEAFTTMEGQALAVTASFGVALVCNGETSWQHLIESADTALYRAKSDGRNRVRFTRGDRGAHGPTAETARPDTAST</sequence>
<dbReference type="EMBL" id="FNPE01000020">
    <property type="protein sequence ID" value="SDZ36854.1"/>
    <property type="molecule type" value="Genomic_DNA"/>
</dbReference>
<dbReference type="GeneID" id="94692540"/>
<dbReference type="CDD" id="cd01949">
    <property type="entry name" value="GGDEF"/>
    <property type="match status" value="1"/>
</dbReference>
<evidence type="ECO:0000313" key="7">
    <source>
        <dbReference type="Proteomes" id="UP000183417"/>
    </source>
</evidence>
<feature type="transmembrane region" description="Helical" evidence="4">
    <location>
        <begin position="330"/>
        <end position="353"/>
    </location>
</feature>
<feature type="region of interest" description="Disordered" evidence="3">
    <location>
        <begin position="580"/>
        <end position="602"/>
    </location>
</feature>
<dbReference type="RefSeq" id="WP_016445844.1">
    <property type="nucleotide sequence ID" value="NZ_CP141274.1"/>
</dbReference>
<feature type="domain" description="GGDEF" evidence="5">
    <location>
        <begin position="449"/>
        <end position="583"/>
    </location>
</feature>
<accession>A0A1H3SG22</accession>
<evidence type="ECO:0000256" key="1">
    <source>
        <dbReference type="ARBA" id="ARBA00012528"/>
    </source>
</evidence>
<evidence type="ECO:0000313" key="6">
    <source>
        <dbReference type="EMBL" id="SDZ36854.1"/>
    </source>
</evidence>
<dbReference type="InterPro" id="IPR043128">
    <property type="entry name" value="Rev_trsase/Diguanyl_cyclase"/>
</dbReference>
<dbReference type="GO" id="GO:0052621">
    <property type="term" value="F:diguanylate cyclase activity"/>
    <property type="evidence" value="ECO:0007669"/>
    <property type="project" value="UniProtKB-EC"/>
</dbReference>
<dbReference type="SUPFAM" id="SSF55073">
    <property type="entry name" value="Nucleotide cyclase"/>
    <property type="match status" value="1"/>
</dbReference>
<dbReference type="Pfam" id="PF00990">
    <property type="entry name" value="GGDEF"/>
    <property type="match status" value="1"/>
</dbReference>
<dbReference type="NCBIfam" id="TIGR00254">
    <property type="entry name" value="GGDEF"/>
    <property type="match status" value="1"/>
</dbReference>
<dbReference type="FunFam" id="3.30.70.270:FF:000001">
    <property type="entry name" value="Diguanylate cyclase domain protein"/>
    <property type="match status" value="1"/>
</dbReference>
<dbReference type="InterPro" id="IPR000160">
    <property type="entry name" value="GGDEF_dom"/>
</dbReference>
<gene>
    <name evidence="6" type="ORF">SAMN05421547_12018</name>
</gene>
<protein>
    <recommendedName>
        <fullName evidence="1">diguanylate cyclase</fullName>
        <ecNumber evidence="1">2.7.7.65</ecNumber>
    </recommendedName>
</protein>
<dbReference type="EC" id="2.7.7.65" evidence="1"/>
<dbReference type="PANTHER" id="PTHR45138">
    <property type="entry name" value="REGULATORY COMPONENTS OF SENSORY TRANSDUCTION SYSTEM"/>
    <property type="match status" value="1"/>
</dbReference>
<dbReference type="PROSITE" id="PS50887">
    <property type="entry name" value="GGDEF"/>
    <property type="match status" value="1"/>
</dbReference>
<evidence type="ECO:0000256" key="3">
    <source>
        <dbReference type="SAM" id="MobiDB-lite"/>
    </source>
</evidence>
<name>A0A1H3SG22_9BURK</name>
<dbReference type="InterPro" id="IPR050469">
    <property type="entry name" value="Diguanylate_Cyclase"/>
</dbReference>
<evidence type="ECO:0000256" key="4">
    <source>
        <dbReference type="SAM" id="Phobius"/>
    </source>
</evidence>
<evidence type="ECO:0000259" key="5">
    <source>
        <dbReference type="PROSITE" id="PS50887"/>
    </source>
</evidence>
<dbReference type="Proteomes" id="UP000183417">
    <property type="component" value="Unassembled WGS sequence"/>
</dbReference>
<proteinExistence type="predicted"/>
<keyword evidence="4" id="KW-0472">Membrane</keyword>